<dbReference type="PROSITE" id="PS50025">
    <property type="entry name" value="LAM_G_DOMAIN"/>
    <property type="match status" value="1"/>
</dbReference>
<dbReference type="Proteomes" id="UP000507470">
    <property type="component" value="Unassembled WGS sequence"/>
</dbReference>
<accession>A0A6J8A8K3</accession>
<name>A0A6J8A8K3_MYTCO</name>
<sequence>MTCKNSLELIIDEKKLLVNMNNSGTIVKMNTECECIQAKKWHNIYLHLSEDRLFLRLDDGKKYETKLEADKKVKINFDGFTRIGSFSGDVASLRMNLKEYALDKERSRSFTSPKKSKNNTYVIFKADSVNGIVGYSLFRGNSYVKIPVKANETLKVELVFLAISTDGVLFFNKGKTAGSYVYIVFIKGTMKMCVSIGKTKKCETILNINMYKWYSISLLVSGQKIELRVNEGSAFQVSFLENEYDPATPVCIGGGEKEDLFMYMMVIGIKEGFQGVIHEIAVNDKTFRMHAKPILNDMGIISSIGLTNPEQVNVAYEHQESEVKFRCDYTDFKEESGNSMVEWFKEDVLIQLSNLVKINHKLSI</sequence>
<dbReference type="SMART" id="SM00282">
    <property type="entry name" value="LamG"/>
    <property type="match status" value="1"/>
</dbReference>
<keyword evidence="4" id="KW-1185">Reference proteome</keyword>
<proteinExistence type="predicted"/>
<protein>
    <submittedName>
        <fullName evidence="3">NRXN</fullName>
    </submittedName>
</protein>
<comment type="caution">
    <text evidence="1">Lacks conserved residue(s) required for the propagation of feature annotation.</text>
</comment>
<gene>
    <name evidence="3" type="ORF">MCOR_4617</name>
</gene>
<dbReference type="InterPro" id="IPR001791">
    <property type="entry name" value="Laminin_G"/>
</dbReference>
<dbReference type="SUPFAM" id="SSF49899">
    <property type="entry name" value="Concanavalin A-like lectins/glucanases"/>
    <property type="match status" value="1"/>
</dbReference>
<dbReference type="SMR" id="A0A6J8A8K3"/>
<dbReference type="AlphaFoldDB" id="A0A6J8A8K3"/>
<evidence type="ECO:0000256" key="1">
    <source>
        <dbReference type="PROSITE-ProRule" id="PRU00122"/>
    </source>
</evidence>
<dbReference type="Pfam" id="PF00054">
    <property type="entry name" value="Laminin_G_1"/>
    <property type="match status" value="1"/>
</dbReference>
<dbReference type="Gene3D" id="2.60.120.200">
    <property type="match status" value="1"/>
</dbReference>
<evidence type="ECO:0000313" key="4">
    <source>
        <dbReference type="Proteomes" id="UP000507470"/>
    </source>
</evidence>
<dbReference type="EMBL" id="CACVKT020000784">
    <property type="protein sequence ID" value="CAC5363055.1"/>
    <property type="molecule type" value="Genomic_DNA"/>
</dbReference>
<evidence type="ECO:0000259" key="2">
    <source>
        <dbReference type="PROSITE" id="PS50025"/>
    </source>
</evidence>
<reference evidence="3 4" key="1">
    <citation type="submission" date="2020-06" db="EMBL/GenBank/DDBJ databases">
        <authorList>
            <person name="Li R."/>
            <person name="Bekaert M."/>
        </authorList>
    </citation>
    <scope>NUCLEOTIDE SEQUENCE [LARGE SCALE GENOMIC DNA]</scope>
    <source>
        <strain evidence="4">wild</strain>
    </source>
</reference>
<dbReference type="OrthoDB" id="10062639at2759"/>
<dbReference type="CDD" id="cd00110">
    <property type="entry name" value="LamG"/>
    <property type="match status" value="1"/>
</dbReference>
<feature type="domain" description="Laminin G" evidence="2">
    <location>
        <begin position="133"/>
        <end position="327"/>
    </location>
</feature>
<dbReference type="InterPro" id="IPR013320">
    <property type="entry name" value="ConA-like_dom_sf"/>
</dbReference>
<evidence type="ECO:0000313" key="3">
    <source>
        <dbReference type="EMBL" id="CAC5363055.1"/>
    </source>
</evidence>
<organism evidence="3 4">
    <name type="scientific">Mytilus coruscus</name>
    <name type="common">Sea mussel</name>
    <dbReference type="NCBI Taxonomy" id="42192"/>
    <lineage>
        <taxon>Eukaryota</taxon>
        <taxon>Metazoa</taxon>
        <taxon>Spiralia</taxon>
        <taxon>Lophotrochozoa</taxon>
        <taxon>Mollusca</taxon>
        <taxon>Bivalvia</taxon>
        <taxon>Autobranchia</taxon>
        <taxon>Pteriomorphia</taxon>
        <taxon>Mytilida</taxon>
        <taxon>Mytiloidea</taxon>
        <taxon>Mytilidae</taxon>
        <taxon>Mytilinae</taxon>
        <taxon>Mytilus</taxon>
    </lineage>
</organism>